<dbReference type="Proteomes" id="UP001175227">
    <property type="component" value="Unassembled WGS sequence"/>
</dbReference>
<keyword evidence="1" id="KW-0812">Transmembrane</keyword>
<evidence type="ECO:0000313" key="2">
    <source>
        <dbReference type="EMBL" id="KAK0482431.1"/>
    </source>
</evidence>
<protein>
    <submittedName>
        <fullName evidence="2">Uncharacterized protein</fullName>
    </submittedName>
</protein>
<keyword evidence="1" id="KW-0472">Membrane</keyword>
<organism evidence="2 3">
    <name type="scientific">Armillaria novae-zelandiae</name>
    <dbReference type="NCBI Taxonomy" id="153914"/>
    <lineage>
        <taxon>Eukaryota</taxon>
        <taxon>Fungi</taxon>
        <taxon>Dikarya</taxon>
        <taxon>Basidiomycota</taxon>
        <taxon>Agaricomycotina</taxon>
        <taxon>Agaricomycetes</taxon>
        <taxon>Agaricomycetidae</taxon>
        <taxon>Agaricales</taxon>
        <taxon>Marasmiineae</taxon>
        <taxon>Physalacriaceae</taxon>
        <taxon>Armillaria</taxon>
    </lineage>
</organism>
<accession>A0AA39PDY1</accession>
<proteinExistence type="predicted"/>
<name>A0AA39PDY1_9AGAR</name>
<dbReference type="EMBL" id="JAUEPR010000007">
    <property type="protein sequence ID" value="KAK0482431.1"/>
    <property type="molecule type" value="Genomic_DNA"/>
</dbReference>
<evidence type="ECO:0000313" key="3">
    <source>
        <dbReference type="Proteomes" id="UP001175227"/>
    </source>
</evidence>
<reference evidence="2" key="1">
    <citation type="submission" date="2023-06" db="EMBL/GenBank/DDBJ databases">
        <authorList>
            <consortium name="Lawrence Berkeley National Laboratory"/>
            <person name="Ahrendt S."/>
            <person name="Sahu N."/>
            <person name="Indic B."/>
            <person name="Wong-Bajracharya J."/>
            <person name="Merenyi Z."/>
            <person name="Ke H.-M."/>
            <person name="Monk M."/>
            <person name="Kocsube S."/>
            <person name="Drula E."/>
            <person name="Lipzen A."/>
            <person name="Balint B."/>
            <person name="Henrissat B."/>
            <person name="Andreopoulos B."/>
            <person name="Martin F.M."/>
            <person name="Harder C.B."/>
            <person name="Rigling D."/>
            <person name="Ford K.L."/>
            <person name="Foster G.D."/>
            <person name="Pangilinan J."/>
            <person name="Papanicolaou A."/>
            <person name="Barry K."/>
            <person name="LaButti K."/>
            <person name="Viragh M."/>
            <person name="Koriabine M."/>
            <person name="Yan M."/>
            <person name="Riley R."/>
            <person name="Champramary S."/>
            <person name="Plett K.L."/>
            <person name="Tsai I.J."/>
            <person name="Slot J."/>
            <person name="Sipos G."/>
            <person name="Plett J."/>
            <person name="Nagy L.G."/>
            <person name="Grigoriev I.V."/>
        </authorList>
    </citation>
    <scope>NUCLEOTIDE SEQUENCE</scope>
    <source>
        <strain evidence="2">ICMP 16352</strain>
    </source>
</reference>
<evidence type="ECO:0000256" key="1">
    <source>
        <dbReference type="SAM" id="Phobius"/>
    </source>
</evidence>
<dbReference type="AlphaFoldDB" id="A0AA39PDY1"/>
<gene>
    <name evidence="2" type="ORF">IW261DRAFT_1032190</name>
</gene>
<sequence>MKDIGVCDNVYFEVQIAPCYDPFQLMDTFMADSEYLFALSLTVSEPRLDSQSNRFSWPVIHWFCDPNLSNEISIEEVETLFGVKVNLHTQTHVCGPPIKLLSTIVEINTMCGFDPALEGADICEYFDLPRMEIFENPVEVIADREFNQITLPEPVHDHRDKDPTDVTPVTHRLAEKEPPSSRTQNRLVVILIALNLVLLSLAIHYSIKV</sequence>
<keyword evidence="3" id="KW-1185">Reference proteome</keyword>
<comment type="caution">
    <text evidence="2">The sequence shown here is derived from an EMBL/GenBank/DDBJ whole genome shotgun (WGS) entry which is preliminary data.</text>
</comment>
<keyword evidence="1" id="KW-1133">Transmembrane helix</keyword>
<feature type="transmembrane region" description="Helical" evidence="1">
    <location>
        <begin position="187"/>
        <end position="207"/>
    </location>
</feature>